<keyword evidence="4" id="KW-1185">Reference proteome</keyword>
<gene>
    <name evidence="3" type="ORF">P1P91_05255</name>
</gene>
<keyword evidence="2" id="KW-0732">Signal</keyword>
<proteinExistence type="predicted"/>
<reference evidence="3 4" key="1">
    <citation type="submission" date="2023-03" db="EMBL/GenBank/DDBJ databases">
        <title>Halomonas sp. nov., isolated from Korean tranditional fermented seafood 'Jeotgal'.</title>
        <authorList>
            <person name="Kim B."/>
            <person name="Shin N.-R."/>
        </authorList>
    </citation>
    <scope>NUCLEOTIDE SEQUENCE [LARGE SCALE GENOMIC DNA]</scope>
    <source>
        <strain evidence="3 4">SG2L-4</strain>
    </source>
</reference>
<dbReference type="Proteomes" id="UP001301869">
    <property type="component" value="Chromosome"/>
</dbReference>
<feature type="signal peptide" evidence="2">
    <location>
        <begin position="1"/>
        <end position="27"/>
    </location>
</feature>
<evidence type="ECO:0000313" key="4">
    <source>
        <dbReference type="Proteomes" id="UP001301869"/>
    </source>
</evidence>
<evidence type="ECO:0000313" key="3">
    <source>
        <dbReference type="EMBL" id="WNK21087.1"/>
    </source>
</evidence>
<sequence>MKTSLKYGLKTVAVASAFSLASGMALAAEPGNDPQNAVHPDQATDSANNPEDVQNRTQGQGQVDPNEPTVNPADSTNSASDPSDTPSPNGELPENDGLDEDHGVNSDNVPLDE</sequence>
<feature type="chain" id="PRO_5047352706" evidence="2">
    <location>
        <begin position="28"/>
        <end position="113"/>
    </location>
</feature>
<feature type="compositionally biased region" description="Polar residues" evidence="1">
    <location>
        <begin position="43"/>
        <end position="88"/>
    </location>
</feature>
<organism evidence="3 4">
    <name type="scientific">Halomonas piscis</name>
    <dbReference type="NCBI Taxonomy" id="3031727"/>
    <lineage>
        <taxon>Bacteria</taxon>
        <taxon>Pseudomonadati</taxon>
        <taxon>Pseudomonadota</taxon>
        <taxon>Gammaproteobacteria</taxon>
        <taxon>Oceanospirillales</taxon>
        <taxon>Halomonadaceae</taxon>
        <taxon>Halomonas</taxon>
    </lineage>
</organism>
<protein>
    <submittedName>
        <fullName evidence="3">Uncharacterized protein</fullName>
    </submittedName>
</protein>
<accession>A0ABY9Z2G8</accession>
<evidence type="ECO:0000256" key="2">
    <source>
        <dbReference type="SAM" id="SignalP"/>
    </source>
</evidence>
<name>A0ABY9Z2G8_9GAMM</name>
<dbReference type="EMBL" id="CP119391">
    <property type="protein sequence ID" value="WNK21087.1"/>
    <property type="molecule type" value="Genomic_DNA"/>
</dbReference>
<evidence type="ECO:0000256" key="1">
    <source>
        <dbReference type="SAM" id="MobiDB-lite"/>
    </source>
</evidence>
<feature type="region of interest" description="Disordered" evidence="1">
    <location>
        <begin position="27"/>
        <end position="113"/>
    </location>
</feature>
<dbReference type="RefSeq" id="WP_311885019.1">
    <property type="nucleotide sequence ID" value="NZ_CP119391.1"/>
</dbReference>